<feature type="active site" description="Charge relay system" evidence="7 8">
    <location>
        <position position="615"/>
    </location>
</feature>
<organism evidence="13">
    <name type="scientific">Brassica cretica</name>
    <name type="common">Mustard</name>
    <dbReference type="NCBI Taxonomy" id="69181"/>
    <lineage>
        <taxon>Eukaryota</taxon>
        <taxon>Viridiplantae</taxon>
        <taxon>Streptophyta</taxon>
        <taxon>Embryophyta</taxon>
        <taxon>Tracheophyta</taxon>
        <taxon>Spermatophyta</taxon>
        <taxon>Magnoliopsida</taxon>
        <taxon>eudicotyledons</taxon>
        <taxon>Gunneridae</taxon>
        <taxon>Pentapetalae</taxon>
        <taxon>rosids</taxon>
        <taxon>malvids</taxon>
        <taxon>Brassicales</taxon>
        <taxon>Brassicaceae</taxon>
        <taxon>Brassiceae</taxon>
        <taxon>Brassica</taxon>
    </lineage>
</organism>
<feature type="active site" description="Charge relay system" evidence="7 8">
    <location>
        <position position="287"/>
    </location>
</feature>
<dbReference type="InterPro" id="IPR003137">
    <property type="entry name" value="PA_domain"/>
</dbReference>
<dbReference type="CDD" id="cd04852">
    <property type="entry name" value="Peptidases_S8_3"/>
    <property type="match status" value="1"/>
</dbReference>
<accession>A0A8S9FH78</accession>
<dbReference type="AlphaFoldDB" id="A0A8S9FH78"/>
<proteinExistence type="inferred from homology"/>
<dbReference type="InterPro" id="IPR023828">
    <property type="entry name" value="Peptidase_S8_Ser-AS"/>
</dbReference>
<sequence length="833" mass="88223">MAGTSTKKVRKPSKRSKPSPLPSQYGFTPRTTEPPPRGNRGAGPTVSDYPPPRQLFEESTPRTQPRADSTPLSQPAPPPQPRGSQTSANVRPRQPTVSIRRQSPISSEAQNSQNTEAPEGPDEVEPVPNSPFPVEPNLSEDQTRLLNAFLSQPGRDRYTMRAFLPPSSLEPCDPVYTLDTTRTPEFLGLNSEFGVASGYSGHASNGVIIGVLDTGVWPESKSYDDYGMPEIPSKWKGECESGPDFDSKLCNKKLIGARSFSKGFQMSSGGGFSTKRESVSPRDVDGHGTHTSSTAAGSAVSNASFLGYAAGTARGMATGARVATYKVCWSSGCFGSDILAAMDRAILDGVDVLSLSLGGGSAPYYRDTIAIGSFSAMEKGVFVSCSAGNSGPTRSSVANVAPWVMTVGAGTLDRDFPAYANLGNGKRLVGVSLYSGEGMGTKPLELVYNKGNSSSSNLCLPGSLDPTTVRGKIVVCDRGVNARVEKGAVVRDAGGLGMIMANTAASGEELVADSHLLPAIAVGKKTGDLLREYIKSDSNPTALLVFKGTVLDVHPSPVVAAFSSRGPNTVTPEILKPDVIGPGVNILAGWSDAIGPTGLDKDSRRTQFNIMSGTSMSCPHISGLAGLLKAAHPEWSPSAIKSALMTTAYNLDNTNSPLRDAADNSLSNPHAHGSGHVDPQKALSPGLVYDISTEEYIRFLCSLDYTVDHIVAIVKRPSVNCSNKFSNPGQLNYPSFSVLFGGKRVVRYTREVTNVGAANSVYKVVVNGAPSVGISVKPSKLAFRSVGEKKRYTVTFVSKKGVSLTNKAEFGSITWSNPQHQVRSPVAFSWNRF</sequence>
<dbReference type="GO" id="GO:0006508">
    <property type="term" value="P:proteolysis"/>
    <property type="evidence" value="ECO:0007669"/>
    <property type="project" value="UniProtKB-KW"/>
</dbReference>
<feature type="region of interest" description="Disordered" evidence="9">
    <location>
        <begin position="266"/>
        <end position="295"/>
    </location>
</feature>
<keyword evidence="3" id="KW-0732">Signal</keyword>
<dbReference type="InterPro" id="IPR045051">
    <property type="entry name" value="SBT"/>
</dbReference>
<evidence type="ECO:0000256" key="5">
    <source>
        <dbReference type="ARBA" id="ARBA00022825"/>
    </source>
</evidence>
<dbReference type="InterPro" id="IPR034197">
    <property type="entry name" value="Peptidases_S8_3"/>
</dbReference>
<dbReference type="PRINTS" id="PR00723">
    <property type="entry name" value="SUBTILISIN"/>
</dbReference>
<gene>
    <name evidence="13" type="ORF">F2Q70_00029796</name>
</gene>
<dbReference type="InterPro" id="IPR015500">
    <property type="entry name" value="Peptidase_S8_subtilisin-rel"/>
</dbReference>
<dbReference type="SUPFAM" id="SSF52743">
    <property type="entry name" value="Subtilisin-like"/>
    <property type="match status" value="1"/>
</dbReference>
<dbReference type="PROSITE" id="PS51892">
    <property type="entry name" value="SUBTILASE"/>
    <property type="match status" value="1"/>
</dbReference>
<feature type="domain" description="Peptidase S8/S53" evidence="10">
    <location>
        <begin position="205"/>
        <end position="659"/>
    </location>
</feature>
<dbReference type="Gene3D" id="3.40.50.200">
    <property type="entry name" value="Peptidase S8/S53 domain"/>
    <property type="match status" value="1"/>
</dbReference>
<comment type="caution">
    <text evidence="13">The sequence shown here is derived from an EMBL/GenBank/DDBJ whole genome shotgun (WGS) entry which is preliminary data.</text>
</comment>
<feature type="region of interest" description="Disordered" evidence="9">
    <location>
        <begin position="1"/>
        <end position="138"/>
    </location>
</feature>
<evidence type="ECO:0000256" key="4">
    <source>
        <dbReference type="ARBA" id="ARBA00022801"/>
    </source>
</evidence>
<comment type="similarity">
    <text evidence="1 8">Belongs to the peptidase S8 family.</text>
</comment>
<evidence type="ECO:0000256" key="8">
    <source>
        <dbReference type="PROSITE-ProRule" id="PRU01240"/>
    </source>
</evidence>
<name>A0A8S9FH78_BRACR</name>
<dbReference type="InterPro" id="IPR000209">
    <property type="entry name" value="Peptidase_S8/S53_dom"/>
</dbReference>
<evidence type="ECO:0000256" key="7">
    <source>
        <dbReference type="PIRSR" id="PIRSR615500-1"/>
    </source>
</evidence>
<dbReference type="FunFam" id="3.40.50.200:FF:000006">
    <property type="entry name" value="Subtilisin-like protease SBT1.5"/>
    <property type="match status" value="1"/>
</dbReference>
<dbReference type="GO" id="GO:0004252">
    <property type="term" value="F:serine-type endopeptidase activity"/>
    <property type="evidence" value="ECO:0007669"/>
    <property type="project" value="UniProtKB-UniRule"/>
</dbReference>
<evidence type="ECO:0000256" key="3">
    <source>
        <dbReference type="ARBA" id="ARBA00022729"/>
    </source>
</evidence>
<keyword evidence="6" id="KW-0325">Glycoprotein</keyword>
<evidence type="ECO:0000256" key="6">
    <source>
        <dbReference type="ARBA" id="ARBA00023180"/>
    </source>
</evidence>
<dbReference type="FunFam" id="2.60.40.2310:FF:000001">
    <property type="entry name" value="Subtilisin-like protease SBT1.5"/>
    <property type="match status" value="1"/>
</dbReference>
<evidence type="ECO:0000259" key="12">
    <source>
        <dbReference type="Pfam" id="PF17766"/>
    </source>
</evidence>
<keyword evidence="4 8" id="KW-0378">Hydrolase</keyword>
<feature type="domain" description="PA" evidence="11">
    <location>
        <begin position="445"/>
        <end position="530"/>
    </location>
</feature>
<feature type="domain" description="Subtilisin-like protease fibronectin type-III" evidence="12">
    <location>
        <begin position="730"/>
        <end position="827"/>
    </location>
</feature>
<feature type="active site" description="Charge relay system" evidence="7 8">
    <location>
        <position position="213"/>
    </location>
</feature>
<evidence type="ECO:0000256" key="1">
    <source>
        <dbReference type="ARBA" id="ARBA00011073"/>
    </source>
</evidence>
<dbReference type="FunFam" id="3.50.30.30:FF:000005">
    <property type="entry name" value="subtilisin-like protease SBT1.5"/>
    <property type="match status" value="1"/>
</dbReference>
<evidence type="ECO:0000259" key="11">
    <source>
        <dbReference type="Pfam" id="PF02225"/>
    </source>
</evidence>
<evidence type="ECO:0008006" key="14">
    <source>
        <dbReference type="Google" id="ProtNLM"/>
    </source>
</evidence>
<dbReference type="Pfam" id="PF00082">
    <property type="entry name" value="Peptidase_S8"/>
    <property type="match status" value="1"/>
</dbReference>
<keyword evidence="5 8" id="KW-0720">Serine protease</keyword>
<keyword evidence="2 8" id="KW-0645">Protease</keyword>
<dbReference type="CDD" id="cd02120">
    <property type="entry name" value="PA_subtilisin_like"/>
    <property type="match status" value="1"/>
</dbReference>
<dbReference type="PANTHER" id="PTHR10795">
    <property type="entry name" value="PROPROTEIN CONVERTASE SUBTILISIN/KEXIN"/>
    <property type="match status" value="1"/>
</dbReference>
<feature type="compositionally biased region" description="Basic and acidic residues" evidence="9">
    <location>
        <begin position="274"/>
        <end position="288"/>
    </location>
</feature>
<dbReference type="Gene3D" id="2.60.40.2310">
    <property type="match status" value="1"/>
</dbReference>
<dbReference type="InterPro" id="IPR036852">
    <property type="entry name" value="Peptidase_S8/S53_dom_sf"/>
</dbReference>
<evidence type="ECO:0000256" key="9">
    <source>
        <dbReference type="SAM" id="MobiDB-lite"/>
    </source>
</evidence>
<dbReference type="InterPro" id="IPR041469">
    <property type="entry name" value="Subtilisin-like_FN3"/>
</dbReference>
<reference evidence="13" key="1">
    <citation type="submission" date="2019-12" db="EMBL/GenBank/DDBJ databases">
        <title>Genome sequencing and annotation of Brassica cretica.</title>
        <authorList>
            <person name="Studholme D.J."/>
            <person name="Sarris P.F."/>
        </authorList>
    </citation>
    <scope>NUCLEOTIDE SEQUENCE</scope>
    <source>
        <strain evidence="13">PFS-102/07</strain>
        <tissue evidence="13">Leaf</tissue>
    </source>
</reference>
<dbReference type="Pfam" id="PF17766">
    <property type="entry name" value="fn3_6"/>
    <property type="match status" value="1"/>
</dbReference>
<feature type="compositionally biased region" description="Polar residues" evidence="9">
    <location>
        <begin position="95"/>
        <end position="116"/>
    </location>
</feature>
<evidence type="ECO:0000256" key="2">
    <source>
        <dbReference type="ARBA" id="ARBA00022670"/>
    </source>
</evidence>
<feature type="region of interest" description="Disordered" evidence="9">
    <location>
        <begin position="660"/>
        <end position="679"/>
    </location>
</feature>
<dbReference type="Pfam" id="PF02225">
    <property type="entry name" value="PA"/>
    <property type="match status" value="1"/>
</dbReference>
<evidence type="ECO:0000313" key="13">
    <source>
        <dbReference type="EMBL" id="KAF2532970.1"/>
    </source>
</evidence>
<feature type="compositionally biased region" description="Basic residues" evidence="9">
    <location>
        <begin position="7"/>
        <end position="17"/>
    </location>
</feature>
<evidence type="ECO:0000259" key="10">
    <source>
        <dbReference type="Pfam" id="PF00082"/>
    </source>
</evidence>
<protein>
    <recommendedName>
        <fullName evidence="14">Subtilisin-like protease</fullName>
    </recommendedName>
</protein>
<dbReference type="PROSITE" id="PS00138">
    <property type="entry name" value="SUBTILASE_SER"/>
    <property type="match status" value="1"/>
</dbReference>
<dbReference type="Gene3D" id="3.50.30.30">
    <property type="match status" value="1"/>
</dbReference>
<dbReference type="EMBL" id="QGKY02002305">
    <property type="protein sequence ID" value="KAF2532970.1"/>
    <property type="molecule type" value="Genomic_DNA"/>
</dbReference>